<proteinExistence type="predicted"/>
<evidence type="ECO:0008006" key="3">
    <source>
        <dbReference type="Google" id="ProtNLM"/>
    </source>
</evidence>
<name>A0ABS9X238_9GAMM</name>
<organism evidence="1 2">
    <name type="scientific">Colwellia maritima</name>
    <dbReference type="NCBI Taxonomy" id="2912588"/>
    <lineage>
        <taxon>Bacteria</taxon>
        <taxon>Pseudomonadati</taxon>
        <taxon>Pseudomonadota</taxon>
        <taxon>Gammaproteobacteria</taxon>
        <taxon>Alteromonadales</taxon>
        <taxon>Colwelliaceae</taxon>
        <taxon>Colwellia</taxon>
    </lineage>
</organism>
<evidence type="ECO:0000313" key="2">
    <source>
        <dbReference type="Proteomes" id="UP001139646"/>
    </source>
</evidence>
<comment type="caution">
    <text evidence="1">The sequence shown here is derived from an EMBL/GenBank/DDBJ whole genome shotgun (WGS) entry which is preliminary data.</text>
</comment>
<dbReference type="Gene3D" id="1.10.101.10">
    <property type="entry name" value="PGBD-like superfamily/PGBD"/>
    <property type="match status" value="1"/>
</dbReference>
<protein>
    <recommendedName>
        <fullName evidence="3">Peptidoglycan binding-like domain-containing protein</fullName>
    </recommendedName>
</protein>
<dbReference type="Proteomes" id="UP001139646">
    <property type="component" value="Unassembled WGS sequence"/>
</dbReference>
<keyword evidence="2" id="KW-1185">Reference proteome</keyword>
<dbReference type="EMBL" id="JAKKSL010000002">
    <property type="protein sequence ID" value="MCI2284313.1"/>
    <property type="molecule type" value="Genomic_DNA"/>
</dbReference>
<reference evidence="1" key="1">
    <citation type="submission" date="2022-01" db="EMBL/GenBank/DDBJ databases">
        <title>Colwellia maritima, isolated from seawater.</title>
        <authorList>
            <person name="Kristyanto S."/>
            <person name="Jung J."/>
            <person name="Jeon C.O."/>
        </authorList>
    </citation>
    <scope>NUCLEOTIDE SEQUENCE</scope>
    <source>
        <strain evidence="1">MSW7</strain>
    </source>
</reference>
<accession>A0ABS9X238</accession>
<gene>
    <name evidence="1" type="ORF">L3081_14130</name>
</gene>
<sequence length="120" mass="13030">MSALKITQSVGLGGTNDINDVKAVQTALNKLLSLITPTEALTVDGLLNTRIEKSKTIAAIKLFQSKVLGQVRPDGRVDPSGRTHRKINEKLINISVRSDAILKMPATYAVWMKTAINEFG</sequence>
<dbReference type="RefSeq" id="WP_242286756.1">
    <property type="nucleotide sequence ID" value="NZ_JAKKSL010000002.1"/>
</dbReference>
<evidence type="ECO:0000313" key="1">
    <source>
        <dbReference type="EMBL" id="MCI2284313.1"/>
    </source>
</evidence>
<dbReference type="InterPro" id="IPR036366">
    <property type="entry name" value="PGBDSf"/>
</dbReference>